<evidence type="ECO:0000313" key="12">
    <source>
        <dbReference type="EMBL" id="KAF2284802.1"/>
    </source>
</evidence>
<evidence type="ECO:0000313" key="13">
    <source>
        <dbReference type="Proteomes" id="UP000467840"/>
    </source>
</evidence>
<keyword evidence="5 11" id="KW-0812">Transmembrane</keyword>
<organism evidence="12 13">
    <name type="scientific">Hevea brasiliensis</name>
    <name type="common">Para rubber tree</name>
    <name type="synonym">Siphonia brasiliensis</name>
    <dbReference type="NCBI Taxonomy" id="3981"/>
    <lineage>
        <taxon>Eukaryota</taxon>
        <taxon>Viridiplantae</taxon>
        <taxon>Streptophyta</taxon>
        <taxon>Embryophyta</taxon>
        <taxon>Tracheophyta</taxon>
        <taxon>Spermatophyta</taxon>
        <taxon>Magnoliopsida</taxon>
        <taxon>eudicotyledons</taxon>
        <taxon>Gunneridae</taxon>
        <taxon>Pentapetalae</taxon>
        <taxon>rosids</taxon>
        <taxon>fabids</taxon>
        <taxon>Malpighiales</taxon>
        <taxon>Euphorbiaceae</taxon>
        <taxon>Crotonoideae</taxon>
        <taxon>Micrandreae</taxon>
        <taxon>Hevea</taxon>
    </lineage>
</organism>
<gene>
    <name evidence="12" type="ORF">GH714_030641</name>
</gene>
<keyword evidence="13" id="KW-1185">Reference proteome</keyword>
<evidence type="ECO:0000256" key="3">
    <source>
        <dbReference type="ARBA" id="ARBA00022475"/>
    </source>
</evidence>
<comment type="subcellular location">
    <subcellularLocation>
        <location evidence="1">Cell membrane</location>
        <topology evidence="1">Single-pass type I membrane protein</topology>
    </subcellularLocation>
</comment>
<feature type="transmembrane region" description="Helical" evidence="11">
    <location>
        <begin position="193"/>
        <end position="213"/>
    </location>
</feature>
<sequence>MKVINASHMKYMGDSMRPDWYYPFTYYGQYDYSMIMYNKGLELEYRKIPYILNAIDVSYNKFEGEIPDIIWNLQGLYLLNLSNNFLNGHIPSSLANLKTLECLDLSRNMLLRKLRPELTTLTSLSSFNVSYNQLEGPIPRGNQFDTFESNQYEGNRGLCGVPLKKCENFEASPQERSNIVEDDGAGSIFNENFWKWMIVLMGYGSGLIFGLVIGHKVTRKKHDCISVTAAASSLLLDTDAALNSKPFSQIFKSGLLQTFGPEFREITAAIIARETSITFEELHDKLTDYDAFLERESYTDGLSVTANYTGRNNQSKISLIIKSMIQCQLCDRYGHSAKTCFKGKPGSNSNLMANVSTASPMNNSQQWLMDSAASITSQAI</sequence>
<dbReference type="SUPFAM" id="SSF52058">
    <property type="entry name" value="L domain-like"/>
    <property type="match status" value="1"/>
</dbReference>
<dbReference type="InterPro" id="IPR032675">
    <property type="entry name" value="LRR_dom_sf"/>
</dbReference>
<accession>A0A6A6K7S2</accession>
<dbReference type="PANTHER" id="PTHR27004:SF460">
    <property type="entry name" value="RECEPTOR-LIKE PROTEIN 33"/>
    <property type="match status" value="1"/>
</dbReference>
<evidence type="ECO:0000256" key="8">
    <source>
        <dbReference type="ARBA" id="ARBA00023136"/>
    </source>
</evidence>
<evidence type="ECO:0000256" key="4">
    <source>
        <dbReference type="ARBA" id="ARBA00022614"/>
    </source>
</evidence>
<evidence type="ECO:0000256" key="1">
    <source>
        <dbReference type="ARBA" id="ARBA00004251"/>
    </source>
</evidence>
<evidence type="ECO:0000256" key="2">
    <source>
        <dbReference type="ARBA" id="ARBA00009592"/>
    </source>
</evidence>
<dbReference type="EMBL" id="JAAGAX010000018">
    <property type="protein sequence ID" value="KAF2284802.1"/>
    <property type="molecule type" value="Genomic_DNA"/>
</dbReference>
<evidence type="ECO:0000256" key="9">
    <source>
        <dbReference type="ARBA" id="ARBA00023170"/>
    </source>
</evidence>
<keyword evidence="6" id="KW-0677">Repeat</keyword>
<reference evidence="12 13" key="1">
    <citation type="journal article" date="2020" name="Mol. Plant">
        <title>The Chromosome-Based Rubber Tree Genome Provides New Insights into Spurge Genome Evolution and Rubber Biosynthesis.</title>
        <authorList>
            <person name="Liu J."/>
            <person name="Shi C."/>
            <person name="Shi C.C."/>
            <person name="Li W."/>
            <person name="Zhang Q.J."/>
            <person name="Zhang Y."/>
            <person name="Li K."/>
            <person name="Lu H.F."/>
            <person name="Shi C."/>
            <person name="Zhu S.T."/>
            <person name="Xiao Z.Y."/>
            <person name="Nan H."/>
            <person name="Yue Y."/>
            <person name="Zhu X.G."/>
            <person name="Wu Y."/>
            <person name="Hong X.N."/>
            <person name="Fan G.Y."/>
            <person name="Tong Y."/>
            <person name="Zhang D."/>
            <person name="Mao C.L."/>
            <person name="Liu Y.L."/>
            <person name="Hao S.J."/>
            <person name="Liu W.Q."/>
            <person name="Lv M.Q."/>
            <person name="Zhang H.B."/>
            <person name="Liu Y."/>
            <person name="Hu-Tang G.R."/>
            <person name="Wang J.P."/>
            <person name="Wang J.H."/>
            <person name="Sun Y.H."/>
            <person name="Ni S.B."/>
            <person name="Chen W.B."/>
            <person name="Zhang X.C."/>
            <person name="Jiao Y.N."/>
            <person name="Eichler E.E."/>
            <person name="Li G.H."/>
            <person name="Liu X."/>
            <person name="Gao L.Z."/>
        </authorList>
    </citation>
    <scope>NUCLEOTIDE SEQUENCE [LARGE SCALE GENOMIC DNA]</scope>
    <source>
        <strain evidence="13">cv. GT1</strain>
        <tissue evidence="12">Leaf</tissue>
    </source>
</reference>
<dbReference type="Pfam" id="PF00560">
    <property type="entry name" value="LRR_1"/>
    <property type="match status" value="2"/>
</dbReference>
<keyword evidence="9" id="KW-0675">Receptor</keyword>
<protein>
    <submittedName>
        <fullName evidence="12">Uncharacterized protein</fullName>
    </submittedName>
</protein>
<evidence type="ECO:0000256" key="11">
    <source>
        <dbReference type="SAM" id="Phobius"/>
    </source>
</evidence>
<comment type="similarity">
    <text evidence="2">Belongs to the RLP family.</text>
</comment>
<dbReference type="InterPro" id="IPR001611">
    <property type="entry name" value="Leu-rich_rpt"/>
</dbReference>
<dbReference type="FunFam" id="3.80.10.10:FF:000111">
    <property type="entry name" value="LRR receptor-like serine/threonine-protein kinase ERECTA"/>
    <property type="match status" value="1"/>
</dbReference>
<evidence type="ECO:0000256" key="6">
    <source>
        <dbReference type="ARBA" id="ARBA00022737"/>
    </source>
</evidence>
<comment type="caution">
    <text evidence="12">The sequence shown here is derived from an EMBL/GenBank/DDBJ whole genome shotgun (WGS) entry which is preliminary data.</text>
</comment>
<dbReference type="AlphaFoldDB" id="A0A6A6K7S2"/>
<evidence type="ECO:0000256" key="10">
    <source>
        <dbReference type="ARBA" id="ARBA00023180"/>
    </source>
</evidence>
<dbReference type="Proteomes" id="UP000467840">
    <property type="component" value="Chromosome 12"/>
</dbReference>
<keyword evidence="4" id="KW-0433">Leucine-rich repeat</keyword>
<keyword evidence="3" id="KW-1003">Cell membrane</keyword>
<name>A0A6A6K7S2_HEVBR</name>
<keyword evidence="8 11" id="KW-0472">Membrane</keyword>
<evidence type="ECO:0000256" key="5">
    <source>
        <dbReference type="ARBA" id="ARBA00022692"/>
    </source>
</evidence>
<keyword evidence="7 11" id="KW-1133">Transmembrane helix</keyword>
<dbReference type="PANTHER" id="PTHR27004">
    <property type="entry name" value="RECEPTOR-LIKE PROTEIN 12 ISOFORM X1"/>
    <property type="match status" value="1"/>
</dbReference>
<dbReference type="GO" id="GO:0005886">
    <property type="term" value="C:plasma membrane"/>
    <property type="evidence" value="ECO:0007669"/>
    <property type="project" value="UniProtKB-SubCell"/>
</dbReference>
<proteinExistence type="inferred from homology"/>
<dbReference type="Gene3D" id="3.80.10.10">
    <property type="entry name" value="Ribonuclease Inhibitor"/>
    <property type="match status" value="1"/>
</dbReference>
<evidence type="ECO:0000256" key="7">
    <source>
        <dbReference type="ARBA" id="ARBA00022989"/>
    </source>
</evidence>
<keyword evidence="10" id="KW-0325">Glycoprotein</keyword>